<evidence type="ECO:0000259" key="1">
    <source>
        <dbReference type="Pfam" id="PF12693"/>
    </source>
</evidence>
<keyword evidence="3" id="KW-1185">Reference proteome</keyword>
<name>A0A5R9GST3_9PROT</name>
<dbReference type="InterPro" id="IPR025691">
    <property type="entry name" value="GspL_pp_dom"/>
</dbReference>
<organism evidence="2 3">
    <name type="scientific">Mariprofundus erugo</name>
    <dbReference type="NCBI Taxonomy" id="2528639"/>
    <lineage>
        <taxon>Bacteria</taxon>
        <taxon>Pseudomonadati</taxon>
        <taxon>Pseudomonadota</taxon>
        <taxon>Candidatius Mariprofundia</taxon>
        <taxon>Mariprofundales</taxon>
        <taxon>Mariprofundaceae</taxon>
        <taxon>Mariprofundus</taxon>
    </lineage>
</organism>
<proteinExistence type="predicted"/>
<dbReference type="EMBL" id="VBRY01000006">
    <property type="protein sequence ID" value="TLS67317.1"/>
    <property type="molecule type" value="Genomic_DNA"/>
</dbReference>
<sequence length="439" mass="48335">MSERGITRLAVSFDGSGWYAADPLGNTMPLPVSDGCWLPDLPDGASCEQLLLPVEQLLVRVFSLPLTSPRLIDAGILGQELDDRAAIDIDAWWLGWLAASGVQQAESLSPRVAGIVFGLPISWKEEIDASPAWQQVRVVAADAALRLGRHLNPKSEHDSQSWEAVFDADQDGFFFGLWRGDACYGMRRVNRSGAYAGYLAEEVTRSLQAMAATEAMVCHFSGLLDEPLLHALRLPSWHGRTESEGDLPTRHQANLASATISSDASLSAATRMNFRHGRWAASKGIAWIRPWYRALSLAGMLLLLWLAGLGYQIHSLNTNLAATQQQIVQAFHQGLPDEKVMIDALAQLRRAAGSSGEVSPLTARWLQQVAAVHQVYKATSWQMGELEWQDGVMKMSGKAANLQLLNVIRQSLQKQTGRDVKLLDTDLSGQQVTFRMQWQ</sequence>
<evidence type="ECO:0000313" key="3">
    <source>
        <dbReference type="Proteomes" id="UP000306585"/>
    </source>
</evidence>
<comment type="caution">
    <text evidence="2">The sequence shown here is derived from an EMBL/GenBank/DDBJ whole genome shotgun (WGS) entry which is preliminary data.</text>
</comment>
<gene>
    <name evidence="2" type="ORF">FEF65_07775</name>
</gene>
<dbReference type="AlphaFoldDB" id="A0A5R9GST3"/>
<dbReference type="Proteomes" id="UP000306585">
    <property type="component" value="Unassembled WGS sequence"/>
</dbReference>
<protein>
    <recommendedName>
        <fullName evidence="1">GspL periplasmic domain-containing protein</fullName>
    </recommendedName>
</protein>
<accession>A0A5R9GST3</accession>
<reference evidence="2 3" key="1">
    <citation type="journal article" date="2019" name="Appl. Environ. Microbiol.">
        <title>Environmental Evidence and Genomic Insight of Iron-oxidizing Bacteria Preference Towards More Corrosion Resistant Stainless Steel at Higher Salinities.</title>
        <authorList>
            <person name="Garrison C.E."/>
            <person name="Price K.A."/>
            <person name="Field E.K."/>
        </authorList>
    </citation>
    <scope>NUCLEOTIDE SEQUENCE [LARGE SCALE GENOMIC DNA]</scope>
    <source>
        <strain evidence="2 3">P3</strain>
    </source>
</reference>
<evidence type="ECO:0000313" key="2">
    <source>
        <dbReference type="EMBL" id="TLS67317.1"/>
    </source>
</evidence>
<dbReference type="RefSeq" id="WP_138239233.1">
    <property type="nucleotide sequence ID" value="NZ_VBRY01000006.1"/>
</dbReference>
<dbReference type="Pfam" id="PF12693">
    <property type="entry name" value="GspL_C"/>
    <property type="match status" value="1"/>
</dbReference>
<feature type="domain" description="GspL periplasmic" evidence="1">
    <location>
        <begin position="289"/>
        <end position="413"/>
    </location>
</feature>